<sequence length="398" mass="44886">MASLSINNAACRCIALLLIITLFLSSIHATMARRTSRWAPVRMNVIDRCWRRDVNWRSNRQKLATCSVGFAGKMRNNIGRGTIHYQVTDPSDDPVIPRPGTLRYGASKLQGKVWITFKNDMEIKLQKSLMVSSFTAIDGRGASIHIAGGGCFVLYKVTNVIIHGLRFHNCKAQSPGLIMGPDSKILPVSWGDGDAIRLVTATKVWIDHNTLYDCPDGLIDVTRGSTDVTISNNWFRNQNKVMLLSHDDGSLRDKNMRVTVAFNHFGPDCTQRMPRVRHGYAHVVNNLYLEWGKYAIGGSMNPSILSESNLFVAPNSENKKVTWRQDMNVQGRTPWRVYSLNDVFENGAYIKKPAHVNIRAKPRPHYNHEQFFRVVSARFGRDLTKNAGALRCTPRSRC</sequence>
<dbReference type="SUPFAM" id="SSF51126">
    <property type="entry name" value="Pectin lyase-like"/>
    <property type="match status" value="1"/>
</dbReference>
<dbReference type="GO" id="GO:0030570">
    <property type="term" value="F:pectate lyase activity"/>
    <property type="evidence" value="ECO:0007669"/>
    <property type="project" value="UniProtKB-EC"/>
</dbReference>
<gene>
    <name evidence="10" type="ORF">RJ641_022866</name>
</gene>
<feature type="domain" description="Pectate lyase" evidence="9">
    <location>
        <begin position="120"/>
        <end position="317"/>
    </location>
</feature>
<dbReference type="InterPro" id="IPR002022">
    <property type="entry name" value="Pec_lyase"/>
</dbReference>
<evidence type="ECO:0000256" key="1">
    <source>
        <dbReference type="ARBA" id="ARBA00000695"/>
    </source>
</evidence>
<comment type="cofactor">
    <cofactor evidence="8">
        <name>Ca(2+)</name>
        <dbReference type="ChEBI" id="CHEBI:29108"/>
    </cofactor>
    <text evidence="8">Binds 1 Ca(2+) ion. Required for its activity.</text>
</comment>
<dbReference type="InterPro" id="IPR045032">
    <property type="entry name" value="PEL"/>
</dbReference>
<evidence type="ECO:0000259" key="9">
    <source>
        <dbReference type="SMART" id="SM00656"/>
    </source>
</evidence>
<keyword evidence="6 8" id="KW-0106">Calcium</keyword>
<evidence type="ECO:0000256" key="6">
    <source>
        <dbReference type="ARBA" id="ARBA00022837"/>
    </source>
</evidence>
<evidence type="ECO:0000313" key="11">
    <source>
        <dbReference type="Proteomes" id="UP001370490"/>
    </source>
</evidence>
<evidence type="ECO:0000256" key="4">
    <source>
        <dbReference type="ARBA" id="ARBA00022723"/>
    </source>
</evidence>
<dbReference type="GO" id="GO:0046872">
    <property type="term" value="F:metal ion binding"/>
    <property type="evidence" value="ECO:0007669"/>
    <property type="project" value="UniProtKB-KW"/>
</dbReference>
<name>A0AAN8UDA7_9MAGN</name>
<feature type="signal peptide" evidence="8">
    <location>
        <begin position="1"/>
        <end position="32"/>
    </location>
</feature>
<comment type="pathway">
    <text evidence="2 8">Glycan metabolism; pectin degradation; 2-dehydro-3-deoxy-D-gluconate from pectin: step 2/5.</text>
</comment>
<dbReference type="PANTHER" id="PTHR31683">
    <property type="entry name" value="PECTATE LYASE 18-RELATED"/>
    <property type="match status" value="1"/>
</dbReference>
<comment type="caution">
    <text evidence="10">The sequence shown here is derived from an EMBL/GenBank/DDBJ whole genome shotgun (WGS) entry which is preliminary data.</text>
</comment>
<comment type="similarity">
    <text evidence="8">Belongs to the polysaccharide lyase 1 family.</text>
</comment>
<dbReference type="Proteomes" id="UP001370490">
    <property type="component" value="Unassembled WGS sequence"/>
</dbReference>
<keyword evidence="11" id="KW-1185">Reference proteome</keyword>
<keyword evidence="5 8" id="KW-0732">Signal</keyword>
<dbReference type="Pfam" id="PF00544">
    <property type="entry name" value="Pectate_lyase_4"/>
    <property type="match status" value="1"/>
</dbReference>
<dbReference type="EMBL" id="JBAMMX010000027">
    <property type="protein sequence ID" value="KAK6913265.1"/>
    <property type="molecule type" value="Genomic_DNA"/>
</dbReference>
<evidence type="ECO:0000256" key="7">
    <source>
        <dbReference type="ARBA" id="ARBA00023239"/>
    </source>
</evidence>
<dbReference type="InterPro" id="IPR018082">
    <property type="entry name" value="AmbAllergen"/>
</dbReference>
<keyword evidence="7 8" id="KW-0456">Lyase</keyword>
<evidence type="ECO:0000256" key="3">
    <source>
        <dbReference type="ARBA" id="ARBA00012272"/>
    </source>
</evidence>
<dbReference type="PRINTS" id="PR00807">
    <property type="entry name" value="AMBALLERGEN"/>
</dbReference>
<protein>
    <recommendedName>
        <fullName evidence="3 8">Pectate lyase</fullName>
        <ecNumber evidence="3 8">4.2.2.2</ecNumber>
    </recommendedName>
</protein>
<dbReference type="InterPro" id="IPR012334">
    <property type="entry name" value="Pectin_lyas_fold"/>
</dbReference>
<dbReference type="EC" id="4.2.2.2" evidence="3 8"/>
<reference evidence="10 11" key="1">
    <citation type="submission" date="2023-12" db="EMBL/GenBank/DDBJ databases">
        <title>A high-quality genome assembly for Dillenia turbinata (Dilleniales).</title>
        <authorList>
            <person name="Chanderbali A."/>
        </authorList>
    </citation>
    <scope>NUCLEOTIDE SEQUENCE [LARGE SCALE GENOMIC DNA]</scope>
    <source>
        <strain evidence="10">LSX21</strain>
        <tissue evidence="10">Leaf</tissue>
    </source>
</reference>
<dbReference type="Gene3D" id="2.160.20.10">
    <property type="entry name" value="Single-stranded right-handed beta-helix, Pectin lyase-like"/>
    <property type="match status" value="1"/>
</dbReference>
<feature type="chain" id="PRO_5042662489" description="Pectate lyase" evidence="8">
    <location>
        <begin position="33"/>
        <end position="398"/>
    </location>
</feature>
<evidence type="ECO:0000256" key="2">
    <source>
        <dbReference type="ARBA" id="ARBA00005220"/>
    </source>
</evidence>
<dbReference type="AlphaFoldDB" id="A0AAN8UDA7"/>
<proteinExistence type="inferred from homology"/>
<dbReference type="InterPro" id="IPR011050">
    <property type="entry name" value="Pectin_lyase_fold/virulence"/>
</dbReference>
<organism evidence="10 11">
    <name type="scientific">Dillenia turbinata</name>
    <dbReference type="NCBI Taxonomy" id="194707"/>
    <lineage>
        <taxon>Eukaryota</taxon>
        <taxon>Viridiplantae</taxon>
        <taxon>Streptophyta</taxon>
        <taxon>Embryophyta</taxon>
        <taxon>Tracheophyta</taxon>
        <taxon>Spermatophyta</taxon>
        <taxon>Magnoliopsida</taxon>
        <taxon>eudicotyledons</taxon>
        <taxon>Gunneridae</taxon>
        <taxon>Pentapetalae</taxon>
        <taxon>Dilleniales</taxon>
        <taxon>Dilleniaceae</taxon>
        <taxon>Dillenia</taxon>
    </lineage>
</organism>
<dbReference type="SMART" id="SM00656">
    <property type="entry name" value="Amb_all"/>
    <property type="match status" value="1"/>
</dbReference>
<comment type="catalytic activity">
    <reaction evidence="1 8">
        <text>Eliminative cleavage of (1-&gt;4)-alpha-D-galacturonan to give oligosaccharides with 4-deoxy-alpha-D-galact-4-enuronosyl groups at their non-reducing ends.</text>
        <dbReference type="EC" id="4.2.2.2"/>
    </reaction>
</comment>
<evidence type="ECO:0000256" key="5">
    <source>
        <dbReference type="ARBA" id="ARBA00022729"/>
    </source>
</evidence>
<evidence type="ECO:0000313" key="10">
    <source>
        <dbReference type="EMBL" id="KAK6913265.1"/>
    </source>
</evidence>
<evidence type="ECO:0000256" key="8">
    <source>
        <dbReference type="RuleBase" id="RU361123"/>
    </source>
</evidence>
<keyword evidence="4 8" id="KW-0479">Metal-binding</keyword>
<dbReference type="PANTHER" id="PTHR31683:SF74">
    <property type="entry name" value="PECTATE LYASE"/>
    <property type="match status" value="1"/>
</dbReference>
<accession>A0AAN8UDA7</accession>